<keyword evidence="4 10" id="KW-0808">Transferase</keyword>
<dbReference type="HAMAP" id="MF_00019">
    <property type="entry name" value="PlsX"/>
    <property type="match status" value="1"/>
</dbReference>
<evidence type="ECO:0000256" key="8">
    <source>
        <dbReference type="ARBA" id="ARBA00024069"/>
    </source>
</evidence>
<dbReference type="InterPro" id="IPR012281">
    <property type="entry name" value="Phospholipid_synth_PlsX-like"/>
</dbReference>
<dbReference type="UniPathway" id="UPA00085"/>
<keyword evidence="6 10" id="KW-0594">Phospholipid biosynthesis</keyword>
<evidence type="ECO:0000256" key="1">
    <source>
        <dbReference type="ARBA" id="ARBA00001232"/>
    </source>
</evidence>
<keyword evidence="3 10" id="KW-0444">Lipid biosynthesis</keyword>
<evidence type="ECO:0000256" key="10">
    <source>
        <dbReference type="HAMAP-Rule" id="MF_00019"/>
    </source>
</evidence>
<dbReference type="OrthoDB" id="9806408at2"/>
<evidence type="ECO:0000256" key="5">
    <source>
        <dbReference type="ARBA" id="ARBA00023098"/>
    </source>
</evidence>
<name>A0A348HGH7_9GAMM</name>
<keyword evidence="12" id="KW-1185">Reference proteome</keyword>
<dbReference type="GO" id="GO:0008654">
    <property type="term" value="P:phospholipid biosynthetic process"/>
    <property type="evidence" value="ECO:0007669"/>
    <property type="project" value="UniProtKB-KW"/>
</dbReference>
<dbReference type="Proteomes" id="UP000267342">
    <property type="component" value="Chromosome"/>
</dbReference>
<dbReference type="GO" id="GO:0043811">
    <property type="term" value="F:phosphate:acyl-[acyl carrier protein] acyltransferase activity"/>
    <property type="evidence" value="ECO:0007669"/>
    <property type="project" value="UniProtKB-UniRule"/>
</dbReference>
<dbReference type="GO" id="GO:0006633">
    <property type="term" value="P:fatty acid biosynthetic process"/>
    <property type="evidence" value="ECO:0007669"/>
    <property type="project" value="UniProtKB-UniRule"/>
</dbReference>
<dbReference type="NCBIfam" id="TIGR00182">
    <property type="entry name" value="plsX"/>
    <property type="match status" value="1"/>
</dbReference>
<accession>A0A348HGH7</accession>
<dbReference type="EC" id="2.3.1.274" evidence="8 10"/>
<comment type="pathway">
    <text evidence="10">Lipid metabolism; phospholipid metabolism.</text>
</comment>
<sequence length="344" mass="37339">MHIAIDAMGGDFGPRVTVQGGLEALRQWPSLSLTFYGDCHSIQDVIRSAPRWKKTVLDRVQMSAAGSLPVGTQPPSRILRDRDINAPDASSLHACIRAVRDGEADACVSAGHTGEIMAVARRALGMIEGMKRPAISSAVLTDHGHPCYVLDLGANIDCPPRHLVQFARLGAEMVRTVDGIQNPRVALLNIGVEPSKGTRCVREADDLLREFCTTNDRFHYLGFVEGDHIFTGDVNVIVCDGFVGNVALKTSEGLARVLGRRLQHTFELNWWTRLVSILARPALSRLKEEIDPVRYNGASFLGLTSTVVKSHGGADARGFSYAILRAVSEVELGLPERLAQGLTA</sequence>
<dbReference type="AlphaFoldDB" id="A0A348HGH7"/>
<dbReference type="Pfam" id="PF02504">
    <property type="entry name" value="FA_synthesis"/>
    <property type="match status" value="1"/>
</dbReference>
<evidence type="ECO:0000256" key="2">
    <source>
        <dbReference type="ARBA" id="ARBA00022490"/>
    </source>
</evidence>
<dbReference type="PIRSF" id="PIRSF002465">
    <property type="entry name" value="Phsphlp_syn_PlsX"/>
    <property type="match status" value="1"/>
</dbReference>
<evidence type="ECO:0000256" key="4">
    <source>
        <dbReference type="ARBA" id="ARBA00022679"/>
    </source>
</evidence>
<evidence type="ECO:0000256" key="3">
    <source>
        <dbReference type="ARBA" id="ARBA00022516"/>
    </source>
</evidence>
<protein>
    <recommendedName>
        <fullName evidence="8 10">Phosphate acyltransferase</fullName>
        <ecNumber evidence="8 10">2.3.1.274</ecNumber>
    </recommendedName>
    <alternativeName>
        <fullName evidence="10">Acyl-ACP phosphotransacylase</fullName>
    </alternativeName>
    <alternativeName>
        <fullName evidence="10">Acyl-[acyl-carrier-protein]--phosphate acyltransferase</fullName>
    </alternativeName>
    <alternativeName>
        <fullName evidence="10">Phosphate-acyl-ACP acyltransferase</fullName>
    </alternativeName>
</protein>
<evidence type="ECO:0000313" key="11">
    <source>
        <dbReference type="EMBL" id="BBG30729.1"/>
    </source>
</evidence>
<dbReference type="KEGG" id="zpl:ZBT109_1983"/>
<dbReference type="SUPFAM" id="SSF53659">
    <property type="entry name" value="Isocitrate/Isopropylmalate dehydrogenase-like"/>
    <property type="match status" value="1"/>
</dbReference>
<dbReference type="InterPro" id="IPR003664">
    <property type="entry name" value="FA_synthesis"/>
</dbReference>
<dbReference type="EMBL" id="AP018933">
    <property type="protein sequence ID" value="BBG30729.1"/>
    <property type="molecule type" value="Genomic_DNA"/>
</dbReference>
<dbReference type="PANTHER" id="PTHR30100:SF1">
    <property type="entry name" value="PHOSPHATE ACYLTRANSFERASE"/>
    <property type="match status" value="1"/>
</dbReference>
<dbReference type="GO" id="GO:0005737">
    <property type="term" value="C:cytoplasm"/>
    <property type="evidence" value="ECO:0007669"/>
    <property type="project" value="UniProtKB-SubCell"/>
</dbReference>
<comment type="subunit">
    <text evidence="9 10">Homodimer. Probably interacts with PlsY.</text>
</comment>
<evidence type="ECO:0000256" key="7">
    <source>
        <dbReference type="ARBA" id="ARBA00023264"/>
    </source>
</evidence>
<comment type="function">
    <text evidence="10">Catalyzes the reversible formation of acyl-phosphate (acyl-PO(4)) from acyl-[acyl-carrier-protein] (acyl-ACP). This enzyme utilizes acyl-ACP as fatty acyl donor, but not acyl-CoA.</text>
</comment>
<keyword evidence="5 10" id="KW-0443">Lipid metabolism</keyword>
<comment type="subcellular location">
    <subcellularLocation>
        <location evidence="10">Cytoplasm</location>
    </subcellularLocation>
    <text evidence="10">Associated with the membrane possibly through PlsY.</text>
</comment>
<evidence type="ECO:0000256" key="9">
    <source>
        <dbReference type="ARBA" id="ARBA00046608"/>
    </source>
</evidence>
<keyword evidence="2 10" id="KW-0963">Cytoplasm</keyword>
<dbReference type="PANTHER" id="PTHR30100">
    <property type="entry name" value="FATTY ACID/PHOSPHOLIPID SYNTHESIS PROTEIN PLSX"/>
    <property type="match status" value="1"/>
</dbReference>
<evidence type="ECO:0000313" key="12">
    <source>
        <dbReference type="Proteomes" id="UP000267342"/>
    </source>
</evidence>
<organism evidence="11 12">
    <name type="scientific">Zymobacter palmae</name>
    <dbReference type="NCBI Taxonomy" id="33074"/>
    <lineage>
        <taxon>Bacteria</taxon>
        <taxon>Pseudomonadati</taxon>
        <taxon>Pseudomonadota</taxon>
        <taxon>Gammaproteobacteria</taxon>
        <taxon>Oceanospirillales</taxon>
        <taxon>Halomonadaceae</taxon>
        <taxon>Zymobacter group</taxon>
        <taxon>Zymobacter</taxon>
    </lineage>
</organism>
<dbReference type="RefSeq" id="WP_038277758.1">
    <property type="nucleotide sequence ID" value="NZ_AP018933.1"/>
</dbReference>
<proteinExistence type="inferred from homology"/>
<keyword evidence="7 10" id="KW-1208">Phospholipid metabolism</keyword>
<reference evidence="11 12" key="1">
    <citation type="submission" date="2018-09" db="EMBL/GenBank/DDBJ databases">
        <title>Zymobacter palmae IAM14233 (=T109) whole genome analysis.</title>
        <authorList>
            <person name="Yanase H."/>
        </authorList>
    </citation>
    <scope>NUCLEOTIDE SEQUENCE [LARGE SCALE GENOMIC DNA]</scope>
    <source>
        <strain evidence="11 12">IAM14233</strain>
    </source>
</reference>
<comment type="catalytic activity">
    <reaction evidence="1 10">
        <text>a fatty acyl-[ACP] + phosphate = an acyl phosphate + holo-[ACP]</text>
        <dbReference type="Rhea" id="RHEA:42292"/>
        <dbReference type="Rhea" id="RHEA-COMP:9685"/>
        <dbReference type="Rhea" id="RHEA-COMP:14125"/>
        <dbReference type="ChEBI" id="CHEBI:43474"/>
        <dbReference type="ChEBI" id="CHEBI:59918"/>
        <dbReference type="ChEBI" id="CHEBI:64479"/>
        <dbReference type="ChEBI" id="CHEBI:138651"/>
        <dbReference type="EC" id="2.3.1.274"/>
    </reaction>
</comment>
<evidence type="ECO:0000256" key="6">
    <source>
        <dbReference type="ARBA" id="ARBA00023209"/>
    </source>
</evidence>
<gene>
    <name evidence="10" type="primary">plsX</name>
    <name evidence="11" type="ORF">ZBT109_1983</name>
</gene>
<comment type="similarity">
    <text evidence="10">Belongs to the PlsX family.</text>
</comment>
<dbReference type="STRING" id="1123510.GCA_000620025_01144"/>
<dbReference type="Gene3D" id="3.40.718.10">
    <property type="entry name" value="Isopropylmalate Dehydrogenase"/>
    <property type="match status" value="1"/>
</dbReference>